<organism evidence="6 7">
    <name type="scientific">Falsochrobactrum shanghaiense</name>
    <dbReference type="NCBI Taxonomy" id="2201899"/>
    <lineage>
        <taxon>Bacteria</taxon>
        <taxon>Pseudomonadati</taxon>
        <taxon>Pseudomonadota</taxon>
        <taxon>Alphaproteobacteria</taxon>
        <taxon>Hyphomicrobiales</taxon>
        <taxon>Brucellaceae</taxon>
        <taxon>Falsochrobactrum</taxon>
    </lineage>
</organism>
<dbReference type="OrthoDB" id="9801445at2"/>
<dbReference type="Proteomes" id="UP000245865">
    <property type="component" value="Unassembled WGS sequence"/>
</dbReference>
<protein>
    <submittedName>
        <fullName evidence="6">Creatininase</fullName>
    </submittedName>
</protein>
<evidence type="ECO:0000313" key="7">
    <source>
        <dbReference type="Proteomes" id="UP000245865"/>
    </source>
</evidence>
<evidence type="ECO:0000256" key="4">
    <source>
        <dbReference type="ARBA" id="ARBA00022833"/>
    </source>
</evidence>
<gene>
    <name evidence="6" type="ORF">DKP76_06755</name>
</gene>
<dbReference type="EMBL" id="QGDB01000002">
    <property type="protein sequence ID" value="PWL18762.1"/>
    <property type="molecule type" value="Genomic_DNA"/>
</dbReference>
<dbReference type="Pfam" id="PF02633">
    <property type="entry name" value="Creatininase"/>
    <property type="match status" value="1"/>
</dbReference>
<dbReference type="SUPFAM" id="SSF102215">
    <property type="entry name" value="Creatininase"/>
    <property type="match status" value="1"/>
</dbReference>
<dbReference type="InterPro" id="IPR024087">
    <property type="entry name" value="Creatininase-like_sf"/>
</dbReference>
<evidence type="ECO:0000313" key="6">
    <source>
        <dbReference type="EMBL" id="PWL18762.1"/>
    </source>
</evidence>
<evidence type="ECO:0000256" key="2">
    <source>
        <dbReference type="ARBA" id="ARBA00022723"/>
    </source>
</evidence>
<keyword evidence="3" id="KW-0378">Hydrolase</keyword>
<dbReference type="PANTHER" id="PTHR35005:SF1">
    <property type="entry name" value="2-AMINO-5-FORMYLAMINO-6-RIBOSYLAMINOPYRIMIDIN-4(3H)-ONE 5'-MONOPHOSPHATE DEFORMYLASE"/>
    <property type="match status" value="1"/>
</dbReference>
<dbReference type="GO" id="GO:0016811">
    <property type="term" value="F:hydrolase activity, acting on carbon-nitrogen (but not peptide) bonds, in linear amides"/>
    <property type="evidence" value="ECO:0007669"/>
    <property type="project" value="TreeGrafter"/>
</dbReference>
<keyword evidence="2" id="KW-0479">Metal-binding</keyword>
<dbReference type="Gene3D" id="3.40.50.10310">
    <property type="entry name" value="Creatininase"/>
    <property type="match status" value="1"/>
</dbReference>
<accession>A0A316J9Z7</accession>
<dbReference type="PANTHER" id="PTHR35005">
    <property type="entry name" value="3-DEHYDRO-SCYLLO-INOSOSE HYDROLASE"/>
    <property type="match status" value="1"/>
</dbReference>
<reference evidence="6 7" key="1">
    <citation type="submission" date="2018-05" db="EMBL/GenBank/DDBJ databases">
        <title>Comparative genomic sequence analysis between strain HN4 and CCM 8460T (Falsochrobactrum ovis) will provide more evidence to prove that HN4 is a new species of Falsochrobactrum.</title>
        <authorList>
            <person name="Lyu W."/>
            <person name="Sun L."/>
            <person name="Yao L."/>
        </authorList>
    </citation>
    <scope>NUCLEOTIDE SEQUENCE [LARGE SCALE GENOMIC DNA]</scope>
    <source>
        <strain evidence="6 7">HN4</strain>
    </source>
</reference>
<evidence type="ECO:0000256" key="5">
    <source>
        <dbReference type="ARBA" id="ARBA00024029"/>
    </source>
</evidence>
<comment type="caution">
    <text evidence="6">The sequence shown here is derived from an EMBL/GenBank/DDBJ whole genome shotgun (WGS) entry which is preliminary data.</text>
</comment>
<dbReference type="RefSeq" id="WP_109705659.1">
    <property type="nucleotide sequence ID" value="NZ_QGDB01000002.1"/>
</dbReference>
<dbReference type="GO" id="GO:0046872">
    <property type="term" value="F:metal ion binding"/>
    <property type="evidence" value="ECO:0007669"/>
    <property type="project" value="UniProtKB-KW"/>
</dbReference>
<dbReference type="GO" id="GO:0009231">
    <property type="term" value="P:riboflavin biosynthetic process"/>
    <property type="evidence" value="ECO:0007669"/>
    <property type="project" value="TreeGrafter"/>
</dbReference>
<dbReference type="InterPro" id="IPR003785">
    <property type="entry name" value="Creatininase/forma_Hydrolase"/>
</dbReference>
<name>A0A316J9Z7_9HYPH</name>
<proteinExistence type="inferred from homology"/>
<sequence length="266" mass="29504">MKRYWSDYSSEAFSRLEREKIVAVLPVGAIEQHGPHLPLAVDAAVADGMVKEIIARLPESSHTLFLPTQSIGKSNEHSRYPGTLTFSAETIIRMWCEIGACVAASGVRKMVLLNSHGGQISVMDIVARELRVKHNMLVFSVNWFGVGMPEGVYDDYDVKHGIHAGDMETSVMLEMHPDLVDMTKAQDFRALTEVFESDYEYLSLRGGAKPAWQMHDINPYGAAGNATLATAEKGRKTIDFAADRLVEALAEIERAPLSWLDNKPAW</sequence>
<dbReference type="AlphaFoldDB" id="A0A316J9Z7"/>
<comment type="similarity">
    <text evidence="5">Belongs to the creatininase superfamily.</text>
</comment>
<evidence type="ECO:0000256" key="1">
    <source>
        <dbReference type="ARBA" id="ARBA00001947"/>
    </source>
</evidence>
<keyword evidence="7" id="KW-1185">Reference proteome</keyword>
<comment type="cofactor">
    <cofactor evidence="1">
        <name>Zn(2+)</name>
        <dbReference type="ChEBI" id="CHEBI:29105"/>
    </cofactor>
</comment>
<evidence type="ECO:0000256" key="3">
    <source>
        <dbReference type="ARBA" id="ARBA00022801"/>
    </source>
</evidence>
<keyword evidence="4" id="KW-0862">Zinc</keyword>